<keyword evidence="8" id="KW-1185">Reference proteome</keyword>
<keyword evidence="3 6" id="KW-0812">Transmembrane</keyword>
<dbReference type="Pfam" id="PF03649">
    <property type="entry name" value="UPF0014"/>
    <property type="match status" value="1"/>
</dbReference>
<sequence length="268" mass="28205">MNLLRNMLISLTTPQVINGLLQIAAATVLVLAVVVIAQFNKVKLATETVTSMVRGLIQILIVGLILVMIINASIIFGYLVLAMMIVFAAVLSQRRAKGLPGAFKISLLAIGIGSGITVVIMALVGVIEPRIATLIPVGSMIISSSMRTNSLALNRFRAEIEAHTGQIEAGLSLGAPPNMVIASYMNNTVYASIIPAVDTMRSLGIVFIPGLASGMLLAGANPIYAAEYQFAAIAMLFAASTLTGLLGGLLLRTTIFSPAEQLTLRPQM</sequence>
<evidence type="ECO:0000313" key="8">
    <source>
        <dbReference type="Proteomes" id="UP001344906"/>
    </source>
</evidence>
<dbReference type="PANTHER" id="PTHR30028">
    <property type="entry name" value="UPF0014 INNER MEMBRANE PROTEIN YBBM-RELATED"/>
    <property type="match status" value="1"/>
</dbReference>
<feature type="transmembrane region" description="Helical" evidence="6">
    <location>
        <begin position="51"/>
        <end position="69"/>
    </location>
</feature>
<evidence type="ECO:0000256" key="3">
    <source>
        <dbReference type="ARBA" id="ARBA00022692"/>
    </source>
</evidence>
<comment type="subcellular location">
    <subcellularLocation>
        <location evidence="1">Membrane</location>
        <topology evidence="1">Multi-pass membrane protein</topology>
    </subcellularLocation>
</comment>
<feature type="transmembrane region" description="Helical" evidence="6">
    <location>
        <begin position="230"/>
        <end position="251"/>
    </location>
</feature>
<dbReference type="Proteomes" id="UP001344906">
    <property type="component" value="Unassembled WGS sequence"/>
</dbReference>
<dbReference type="PANTHER" id="PTHR30028:SF0">
    <property type="entry name" value="PROTEIN ALUMINUM SENSITIVE 3"/>
    <property type="match status" value="1"/>
</dbReference>
<evidence type="ECO:0000313" key="7">
    <source>
        <dbReference type="EMBL" id="GLV55022.1"/>
    </source>
</evidence>
<keyword evidence="4 6" id="KW-1133">Transmembrane helix</keyword>
<evidence type="ECO:0000256" key="6">
    <source>
        <dbReference type="SAM" id="Phobius"/>
    </source>
</evidence>
<keyword evidence="5 6" id="KW-0472">Membrane</keyword>
<reference evidence="7 8" key="1">
    <citation type="submission" date="2023-02" db="EMBL/GenBank/DDBJ databases">
        <title>Dictyobacter halimunensis sp. nov., a new member of the class Ktedonobacteria from forest soil in a geothermal area.</title>
        <authorList>
            <person name="Rachmania M.K."/>
            <person name="Ningsih F."/>
            <person name="Sakai Y."/>
            <person name="Yabe S."/>
            <person name="Yokota A."/>
            <person name="Sjamsuridzal W."/>
        </authorList>
    </citation>
    <scope>NUCLEOTIDE SEQUENCE [LARGE SCALE GENOMIC DNA]</scope>
    <source>
        <strain evidence="7 8">S3.2.2.5</strain>
    </source>
</reference>
<comment type="caution">
    <text evidence="7">The sequence shown here is derived from an EMBL/GenBank/DDBJ whole genome shotgun (WGS) entry which is preliminary data.</text>
</comment>
<evidence type="ECO:0000256" key="5">
    <source>
        <dbReference type="ARBA" id="ARBA00023136"/>
    </source>
</evidence>
<name>A0ABQ6FMT1_9CHLR</name>
<dbReference type="RefSeq" id="WP_338249002.1">
    <property type="nucleotide sequence ID" value="NZ_BSRI01000001.1"/>
</dbReference>
<evidence type="ECO:0000256" key="4">
    <source>
        <dbReference type="ARBA" id="ARBA00022989"/>
    </source>
</evidence>
<accession>A0ABQ6FMT1</accession>
<comment type="similarity">
    <text evidence="2">Belongs to the UPF0014 family.</text>
</comment>
<feature type="transmembrane region" description="Helical" evidence="6">
    <location>
        <begin position="105"/>
        <end position="125"/>
    </location>
</feature>
<gene>
    <name evidence="7" type="ORF">KDH_18690</name>
</gene>
<dbReference type="InterPro" id="IPR005226">
    <property type="entry name" value="UPF0014_fam"/>
</dbReference>
<proteinExistence type="inferred from homology"/>
<evidence type="ECO:0000256" key="2">
    <source>
        <dbReference type="ARBA" id="ARBA00005268"/>
    </source>
</evidence>
<dbReference type="EMBL" id="BSRI01000001">
    <property type="protein sequence ID" value="GLV55022.1"/>
    <property type="molecule type" value="Genomic_DNA"/>
</dbReference>
<feature type="transmembrane region" description="Helical" evidence="6">
    <location>
        <begin position="203"/>
        <end position="224"/>
    </location>
</feature>
<protein>
    <submittedName>
        <fullName evidence="7">ABC transporter permease</fullName>
    </submittedName>
</protein>
<evidence type="ECO:0000256" key="1">
    <source>
        <dbReference type="ARBA" id="ARBA00004141"/>
    </source>
</evidence>
<organism evidence="7 8">
    <name type="scientific">Dictyobacter halimunensis</name>
    <dbReference type="NCBI Taxonomy" id="3026934"/>
    <lineage>
        <taxon>Bacteria</taxon>
        <taxon>Bacillati</taxon>
        <taxon>Chloroflexota</taxon>
        <taxon>Ktedonobacteria</taxon>
        <taxon>Ktedonobacterales</taxon>
        <taxon>Dictyobacteraceae</taxon>
        <taxon>Dictyobacter</taxon>
    </lineage>
</organism>
<feature type="transmembrane region" description="Helical" evidence="6">
    <location>
        <begin position="20"/>
        <end position="39"/>
    </location>
</feature>